<evidence type="ECO:0000256" key="1">
    <source>
        <dbReference type="SAM" id="MobiDB-lite"/>
    </source>
</evidence>
<dbReference type="VEuPathDB" id="VectorBase:RSAN_036194"/>
<feature type="region of interest" description="Disordered" evidence="1">
    <location>
        <begin position="26"/>
        <end position="94"/>
    </location>
</feature>
<sequence>MLYCCFLLFGLFNVIHLGSVQADITKRRCPGPRRRPGARYKRPRHAYPIPAAHKSPNTSNQGGAEAAPSRPDAPGSSEPVVQGPSPAPGANHKTRSVATWTFQAGTDSPTSYFSAAPWKKQEWAQRSKPENRLFAPFQGRTIADIDRQARGACLPPTPGSTFCECGGLLLHDAHGRSLLHKRWAAAQKDGRAGSAVTTTDDIIRRLQSEPQFARWVSSLASGATTPAPADPPSPPPTFQQRSTPANATPETASTDGPATPVVHRARDRLRAR</sequence>
<feature type="signal peptide" evidence="2">
    <location>
        <begin position="1"/>
        <end position="22"/>
    </location>
</feature>
<comment type="caution">
    <text evidence="3">The sequence shown here is derived from an EMBL/GenBank/DDBJ whole genome shotgun (WGS) entry which is preliminary data.</text>
</comment>
<dbReference type="Proteomes" id="UP000821837">
    <property type="component" value="Unassembled WGS sequence"/>
</dbReference>
<protein>
    <submittedName>
        <fullName evidence="3">Uncharacterized protein</fullName>
    </submittedName>
</protein>
<feature type="compositionally biased region" description="Polar residues" evidence="1">
    <location>
        <begin position="238"/>
        <end position="256"/>
    </location>
</feature>
<accession>A0A9D4YRW8</accession>
<feature type="compositionally biased region" description="Basic residues" evidence="1">
    <location>
        <begin position="27"/>
        <end position="45"/>
    </location>
</feature>
<evidence type="ECO:0000313" key="3">
    <source>
        <dbReference type="EMBL" id="KAH7986554.1"/>
    </source>
</evidence>
<feature type="chain" id="PRO_5038832930" evidence="2">
    <location>
        <begin position="23"/>
        <end position="272"/>
    </location>
</feature>
<reference evidence="3" key="1">
    <citation type="journal article" date="2020" name="Cell">
        <title>Large-Scale Comparative Analyses of Tick Genomes Elucidate Their Genetic Diversity and Vector Capacities.</title>
        <authorList>
            <consortium name="Tick Genome and Microbiome Consortium (TIGMIC)"/>
            <person name="Jia N."/>
            <person name="Wang J."/>
            <person name="Shi W."/>
            <person name="Du L."/>
            <person name="Sun Y."/>
            <person name="Zhan W."/>
            <person name="Jiang J.F."/>
            <person name="Wang Q."/>
            <person name="Zhang B."/>
            <person name="Ji P."/>
            <person name="Bell-Sakyi L."/>
            <person name="Cui X.M."/>
            <person name="Yuan T.T."/>
            <person name="Jiang B.G."/>
            <person name="Yang W.F."/>
            <person name="Lam T.T."/>
            <person name="Chang Q.C."/>
            <person name="Ding S.J."/>
            <person name="Wang X.J."/>
            <person name="Zhu J.G."/>
            <person name="Ruan X.D."/>
            <person name="Zhao L."/>
            <person name="Wei J.T."/>
            <person name="Ye R.Z."/>
            <person name="Que T.C."/>
            <person name="Du C.H."/>
            <person name="Zhou Y.H."/>
            <person name="Cheng J.X."/>
            <person name="Dai P.F."/>
            <person name="Guo W.B."/>
            <person name="Han X.H."/>
            <person name="Huang E.J."/>
            <person name="Li L.F."/>
            <person name="Wei W."/>
            <person name="Gao Y.C."/>
            <person name="Liu J.Z."/>
            <person name="Shao H.Z."/>
            <person name="Wang X."/>
            <person name="Wang C.C."/>
            <person name="Yang T.C."/>
            <person name="Huo Q.B."/>
            <person name="Li W."/>
            <person name="Chen H.Y."/>
            <person name="Chen S.E."/>
            <person name="Zhou L.G."/>
            <person name="Ni X.B."/>
            <person name="Tian J.H."/>
            <person name="Sheng Y."/>
            <person name="Liu T."/>
            <person name="Pan Y.S."/>
            <person name="Xia L.Y."/>
            <person name="Li J."/>
            <person name="Zhao F."/>
            <person name="Cao W.C."/>
        </authorList>
    </citation>
    <scope>NUCLEOTIDE SEQUENCE</scope>
    <source>
        <strain evidence="3">Rsan-2018</strain>
    </source>
</reference>
<feature type="compositionally biased region" description="Pro residues" evidence="1">
    <location>
        <begin position="228"/>
        <end position="237"/>
    </location>
</feature>
<feature type="region of interest" description="Disordered" evidence="1">
    <location>
        <begin position="221"/>
        <end position="272"/>
    </location>
</feature>
<evidence type="ECO:0000256" key="2">
    <source>
        <dbReference type="SAM" id="SignalP"/>
    </source>
</evidence>
<feature type="compositionally biased region" description="Basic residues" evidence="1">
    <location>
        <begin position="263"/>
        <end position="272"/>
    </location>
</feature>
<keyword evidence="4" id="KW-1185">Reference proteome</keyword>
<dbReference type="AlphaFoldDB" id="A0A9D4YRW8"/>
<evidence type="ECO:0000313" key="4">
    <source>
        <dbReference type="Proteomes" id="UP000821837"/>
    </source>
</evidence>
<name>A0A9D4YRW8_RHISA</name>
<dbReference type="EMBL" id="JABSTV010000374">
    <property type="protein sequence ID" value="KAH7986554.1"/>
    <property type="molecule type" value="Genomic_DNA"/>
</dbReference>
<organism evidence="3 4">
    <name type="scientific">Rhipicephalus sanguineus</name>
    <name type="common">Brown dog tick</name>
    <name type="synonym">Ixodes sanguineus</name>
    <dbReference type="NCBI Taxonomy" id="34632"/>
    <lineage>
        <taxon>Eukaryota</taxon>
        <taxon>Metazoa</taxon>
        <taxon>Ecdysozoa</taxon>
        <taxon>Arthropoda</taxon>
        <taxon>Chelicerata</taxon>
        <taxon>Arachnida</taxon>
        <taxon>Acari</taxon>
        <taxon>Parasitiformes</taxon>
        <taxon>Ixodida</taxon>
        <taxon>Ixodoidea</taxon>
        <taxon>Ixodidae</taxon>
        <taxon>Rhipicephalinae</taxon>
        <taxon>Rhipicephalus</taxon>
        <taxon>Rhipicephalus</taxon>
    </lineage>
</organism>
<proteinExistence type="predicted"/>
<reference evidence="3" key="2">
    <citation type="submission" date="2021-09" db="EMBL/GenBank/DDBJ databases">
        <authorList>
            <person name="Jia N."/>
            <person name="Wang J."/>
            <person name="Shi W."/>
            <person name="Du L."/>
            <person name="Sun Y."/>
            <person name="Zhan W."/>
            <person name="Jiang J."/>
            <person name="Wang Q."/>
            <person name="Zhang B."/>
            <person name="Ji P."/>
            <person name="Sakyi L.B."/>
            <person name="Cui X."/>
            <person name="Yuan T."/>
            <person name="Jiang B."/>
            <person name="Yang W."/>
            <person name="Lam T.T.-Y."/>
            <person name="Chang Q."/>
            <person name="Ding S."/>
            <person name="Wang X."/>
            <person name="Zhu J."/>
            <person name="Ruan X."/>
            <person name="Zhao L."/>
            <person name="Wei J."/>
            <person name="Que T."/>
            <person name="Du C."/>
            <person name="Cheng J."/>
            <person name="Dai P."/>
            <person name="Han X."/>
            <person name="Huang E."/>
            <person name="Gao Y."/>
            <person name="Liu J."/>
            <person name="Shao H."/>
            <person name="Ye R."/>
            <person name="Li L."/>
            <person name="Wei W."/>
            <person name="Wang X."/>
            <person name="Wang C."/>
            <person name="Huo Q."/>
            <person name="Li W."/>
            <person name="Guo W."/>
            <person name="Chen H."/>
            <person name="Chen S."/>
            <person name="Zhou L."/>
            <person name="Zhou L."/>
            <person name="Ni X."/>
            <person name="Tian J."/>
            <person name="Zhou Y."/>
            <person name="Sheng Y."/>
            <person name="Liu T."/>
            <person name="Pan Y."/>
            <person name="Xia L."/>
            <person name="Li J."/>
            <person name="Zhao F."/>
            <person name="Cao W."/>
        </authorList>
    </citation>
    <scope>NUCLEOTIDE SEQUENCE</scope>
    <source>
        <strain evidence="3">Rsan-2018</strain>
        <tissue evidence="3">Larvae</tissue>
    </source>
</reference>
<keyword evidence="2" id="KW-0732">Signal</keyword>
<gene>
    <name evidence="3" type="ORF">HPB52_024873</name>
</gene>